<comment type="caution">
    <text evidence="1">The sequence shown here is derived from an EMBL/GenBank/DDBJ whole genome shotgun (WGS) entry which is preliminary data.</text>
</comment>
<proteinExistence type="predicted"/>
<dbReference type="AlphaFoldDB" id="A0A0G8BZ13"/>
<evidence type="ECO:0000313" key="1">
    <source>
        <dbReference type="EMBL" id="KKZ92349.1"/>
    </source>
</evidence>
<name>A0A0G8BZ13_9BACI</name>
<evidence type="ECO:0000313" key="2">
    <source>
        <dbReference type="Proteomes" id="UP000035350"/>
    </source>
</evidence>
<sequence length="142" mass="17301">MKYFVIEDDELSSCGEETIYVFEHSKGKNSYDTIKTLEDFAATCQFIERRNTHWFWYKGKHVKDMPIWEFEQKFRAEQEELKTISQEEFTELRNRYAPLIKPIEFPIKGIRIAHAYEPEWNDEFFVMETEESYFSVYWFTTA</sequence>
<gene>
    <name evidence="1" type="ORF">B4147_1585</name>
</gene>
<organism evidence="1 2">
    <name type="scientific">Bacillus wiedmannii</name>
    <dbReference type="NCBI Taxonomy" id="1890302"/>
    <lineage>
        <taxon>Bacteria</taxon>
        <taxon>Bacillati</taxon>
        <taxon>Bacillota</taxon>
        <taxon>Bacilli</taxon>
        <taxon>Bacillales</taxon>
        <taxon>Bacillaceae</taxon>
        <taxon>Bacillus</taxon>
        <taxon>Bacillus cereus group</taxon>
    </lineage>
</organism>
<reference evidence="2" key="2">
    <citation type="submission" date="2015-04" db="EMBL/GenBank/DDBJ databases">
        <title>Draft Genome Sequences of Eight Spore-Forming Food Isolates of Bacillus cereus Genome sequencing.</title>
        <authorList>
            <person name="Krawcyk A.O."/>
            <person name="de Jong A."/>
            <person name="Eijlander R.T."/>
            <person name="Berendsen E.M."/>
            <person name="Holsappel S."/>
            <person name="Wells-Bennik M."/>
            <person name="Kuipers O.P."/>
        </authorList>
    </citation>
    <scope>NUCLEOTIDE SEQUENCE [LARGE SCALE GENOMIC DNA]</scope>
    <source>
        <strain evidence="2">B4147</strain>
    </source>
</reference>
<dbReference type="PATRIC" id="fig|1396.433.peg.4301"/>
<accession>A0A0G8BZ13</accession>
<protein>
    <submittedName>
        <fullName evidence="1">Uncharacterized protein</fullName>
    </submittedName>
</protein>
<dbReference type="Proteomes" id="UP000035350">
    <property type="component" value="Unassembled WGS sequence"/>
</dbReference>
<dbReference type="RefSeq" id="WP_046959109.1">
    <property type="nucleotide sequence ID" value="NZ_LCYN01000031.1"/>
</dbReference>
<reference evidence="1 2" key="1">
    <citation type="journal article" date="2015" name="Genome Announc.">
        <title>Next-Generation Whole-Genome Sequencing of Eight Strains of Bacillus cereus, Isolated from Food.</title>
        <authorList>
            <person name="Krawczyk A.O."/>
            <person name="de Jong A."/>
            <person name="Eijlander R.T."/>
            <person name="Berendsen E.M."/>
            <person name="Holsappel S."/>
            <person name="Wells-Bennik M.H."/>
            <person name="Kuipers O.P."/>
        </authorList>
    </citation>
    <scope>NUCLEOTIDE SEQUENCE [LARGE SCALE GENOMIC DNA]</scope>
    <source>
        <strain evidence="1 2">B4147</strain>
    </source>
</reference>
<dbReference type="EMBL" id="LCYN01000031">
    <property type="protein sequence ID" value="KKZ92349.1"/>
    <property type="molecule type" value="Genomic_DNA"/>
</dbReference>